<dbReference type="Proteomes" id="UP000006039">
    <property type="component" value="Unassembled WGS sequence"/>
</dbReference>
<evidence type="ECO:0000313" key="2">
    <source>
        <dbReference type="EMBL" id="EJT72108.1"/>
    </source>
</evidence>
<name>J3PCY3_GAET3</name>
<dbReference type="EnsemblFungi" id="EJT72108">
    <property type="protein sequence ID" value="EJT72108"/>
    <property type="gene ID" value="GGTG_11355"/>
</dbReference>
<dbReference type="AlphaFoldDB" id="J3PCY3"/>
<sequence>MRMRVKISFVIVKSTRETARQKAGSVKCTGETARQKKEERGAGSQPGTDPPRGYAGELPVLRPKHNGKVKK</sequence>
<reference evidence="3" key="4">
    <citation type="journal article" date="2015" name="G3 (Bethesda)">
        <title>Genome sequences of three phytopathogenic species of the Magnaporthaceae family of fungi.</title>
        <authorList>
            <person name="Okagaki L.H."/>
            <person name="Nunes C.C."/>
            <person name="Sailsbery J."/>
            <person name="Clay B."/>
            <person name="Brown D."/>
            <person name="John T."/>
            <person name="Oh Y."/>
            <person name="Young N."/>
            <person name="Fitzgerald M."/>
            <person name="Haas B.J."/>
            <person name="Zeng Q."/>
            <person name="Young S."/>
            <person name="Adiconis X."/>
            <person name="Fan L."/>
            <person name="Levin J.Z."/>
            <person name="Mitchell T.K."/>
            <person name="Okubara P.A."/>
            <person name="Farman M.L."/>
            <person name="Kohn L.M."/>
            <person name="Birren B."/>
            <person name="Ma L.-J."/>
            <person name="Dean R.A."/>
        </authorList>
    </citation>
    <scope>NUCLEOTIDE SEQUENCE</scope>
    <source>
        <strain evidence="3">R3-111a-1</strain>
    </source>
</reference>
<keyword evidence="4" id="KW-1185">Reference proteome</keyword>
<protein>
    <submittedName>
        <fullName evidence="2 3">Uncharacterized protein</fullName>
    </submittedName>
</protein>
<evidence type="ECO:0000313" key="3">
    <source>
        <dbReference type="EnsemblFungi" id="EJT72108"/>
    </source>
</evidence>
<organism evidence="2">
    <name type="scientific">Gaeumannomyces tritici (strain R3-111a-1)</name>
    <name type="common">Wheat and barley take-all root rot fungus</name>
    <name type="synonym">Gaeumannomyces graminis var. tritici</name>
    <dbReference type="NCBI Taxonomy" id="644352"/>
    <lineage>
        <taxon>Eukaryota</taxon>
        <taxon>Fungi</taxon>
        <taxon>Dikarya</taxon>
        <taxon>Ascomycota</taxon>
        <taxon>Pezizomycotina</taxon>
        <taxon>Sordariomycetes</taxon>
        <taxon>Sordariomycetidae</taxon>
        <taxon>Magnaporthales</taxon>
        <taxon>Magnaporthaceae</taxon>
        <taxon>Gaeumannomyces</taxon>
    </lineage>
</organism>
<feature type="compositionally biased region" description="Basic residues" evidence="1">
    <location>
        <begin position="62"/>
        <end position="71"/>
    </location>
</feature>
<accession>J3PCY3</accession>
<proteinExistence type="predicted"/>
<evidence type="ECO:0000313" key="4">
    <source>
        <dbReference type="Proteomes" id="UP000006039"/>
    </source>
</evidence>
<reference evidence="2" key="3">
    <citation type="submission" date="2010-09" db="EMBL/GenBank/DDBJ databases">
        <title>Annotation of Gaeumannomyces graminis var. tritici R3-111a-1.</title>
        <authorList>
            <consortium name="The Broad Institute Genome Sequencing Platform"/>
            <person name="Ma L.-J."/>
            <person name="Dead R."/>
            <person name="Young S.K."/>
            <person name="Zeng Q."/>
            <person name="Gargeya S."/>
            <person name="Fitzgerald M."/>
            <person name="Haas B."/>
            <person name="Abouelleil A."/>
            <person name="Alvarado L."/>
            <person name="Arachchi H.M."/>
            <person name="Berlin A."/>
            <person name="Brown A."/>
            <person name="Chapman S.B."/>
            <person name="Chen Z."/>
            <person name="Dunbar C."/>
            <person name="Freedman E."/>
            <person name="Gearin G."/>
            <person name="Gellesch M."/>
            <person name="Goldberg J."/>
            <person name="Griggs A."/>
            <person name="Gujja S."/>
            <person name="Heiman D."/>
            <person name="Howarth C."/>
            <person name="Larson L."/>
            <person name="Lui A."/>
            <person name="MacDonald P.J.P."/>
            <person name="Mehta T."/>
            <person name="Montmayeur A."/>
            <person name="Murphy C."/>
            <person name="Neiman D."/>
            <person name="Pearson M."/>
            <person name="Priest M."/>
            <person name="Roberts A."/>
            <person name="Saif S."/>
            <person name="Shea T."/>
            <person name="Shenoy N."/>
            <person name="Sisk P."/>
            <person name="Stolte C."/>
            <person name="Sykes S."/>
            <person name="Yandava C."/>
            <person name="Wortman J."/>
            <person name="Nusbaum C."/>
            <person name="Birren B."/>
        </authorList>
    </citation>
    <scope>NUCLEOTIDE SEQUENCE</scope>
    <source>
        <strain evidence="2">R3-111a-1</strain>
    </source>
</reference>
<dbReference type="HOGENOM" id="CLU_2740170_0_0_1"/>
<dbReference type="RefSeq" id="XP_009227505.1">
    <property type="nucleotide sequence ID" value="XM_009229241.1"/>
</dbReference>
<reference evidence="3" key="5">
    <citation type="submission" date="2018-04" db="UniProtKB">
        <authorList>
            <consortium name="EnsemblFungi"/>
        </authorList>
    </citation>
    <scope>IDENTIFICATION</scope>
    <source>
        <strain evidence="3">R3-111a-1</strain>
    </source>
</reference>
<dbReference type="EMBL" id="GL385400">
    <property type="protein sequence ID" value="EJT72108.1"/>
    <property type="molecule type" value="Genomic_DNA"/>
</dbReference>
<reference evidence="4" key="1">
    <citation type="submission" date="2010-07" db="EMBL/GenBank/DDBJ databases">
        <title>The genome sequence of Gaeumannomyces graminis var. tritici strain R3-111a-1.</title>
        <authorList>
            <consortium name="The Broad Institute Genome Sequencing Platform"/>
            <person name="Ma L.-J."/>
            <person name="Dead R."/>
            <person name="Young S."/>
            <person name="Zeng Q."/>
            <person name="Koehrsen M."/>
            <person name="Alvarado L."/>
            <person name="Berlin A."/>
            <person name="Chapman S.B."/>
            <person name="Chen Z."/>
            <person name="Freedman E."/>
            <person name="Gellesch M."/>
            <person name="Goldberg J."/>
            <person name="Griggs A."/>
            <person name="Gujja S."/>
            <person name="Heilman E.R."/>
            <person name="Heiman D."/>
            <person name="Hepburn T."/>
            <person name="Howarth C."/>
            <person name="Jen D."/>
            <person name="Larson L."/>
            <person name="Mehta T."/>
            <person name="Neiman D."/>
            <person name="Pearson M."/>
            <person name="Roberts A."/>
            <person name="Saif S."/>
            <person name="Shea T."/>
            <person name="Shenoy N."/>
            <person name="Sisk P."/>
            <person name="Stolte C."/>
            <person name="Sykes S."/>
            <person name="Walk T."/>
            <person name="White J."/>
            <person name="Yandava C."/>
            <person name="Haas B."/>
            <person name="Nusbaum C."/>
            <person name="Birren B."/>
        </authorList>
    </citation>
    <scope>NUCLEOTIDE SEQUENCE [LARGE SCALE GENOMIC DNA]</scope>
    <source>
        <strain evidence="4">R3-111a-1</strain>
    </source>
</reference>
<dbReference type="GeneID" id="20351813"/>
<evidence type="ECO:0000256" key="1">
    <source>
        <dbReference type="SAM" id="MobiDB-lite"/>
    </source>
</evidence>
<reference evidence="2" key="2">
    <citation type="submission" date="2010-07" db="EMBL/GenBank/DDBJ databases">
        <authorList>
            <consortium name="The Broad Institute Genome Sequencing Platform"/>
            <consortium name="Broad Institute Genome Sequencing Center for Infectious Disease"/>
            <person name="Ma L.-J."/>
            <person name="Dead R."/>
            <person name="Young S."/>
            <person name="Zeng Q."/>
            <person name="Koehrsen M."/>
            <person name="Alvarado L."/>
            <person name="Berlin A."/>
            <person name="Chapman S.B."/>
            <person name="Chen Z."/>
            <person name="Freedman E."/>
            <person name="Gellesch M."/>
            <person name="Goldberg J."/>
            <person name="Griggs A."/>
            <person name="Gujja S."/>
            <person name="Heilman E.R."/>
            <person name="Heiman D."/>
            <person name="Hepburn T."/>
            <person name="Howarth C."/>
            <person name="Jen D."/>
            <person name="Larson L."/>
            <person name="Mehta T."/>
            <person name="Neiman D."/>
            <person name="Pearson M."/>
            <person name="Roberts A."/>
            <person name="Saif S."/>
            <person name="Shea T."/>
            <person name="Shenoy N."/>
            <person name="Sisk P."/>
            <person name="Stolte C."/>
            <person name="Sykes S."/>
            <person name="Walk T."/>
            <person name="White J."/>
            <person name="Yandava C."/>
            <person name="Haas B."/>
            <person name="Nusbaum C."/>
            <person name="Birren B."/>
        </authorList>
    </citation>
    <scope>NUCLEOTIDE SEQUENCE</scope>
    <source>
        <strain evidence="2">R3-111a-1</strain>
    </source>
</reference>
<dbReference type="VEuPathDB" id="FungiDB:GGTG_11355"/>
<gene>
    <name evidence="3" type="primary">20351813</name>
    <name evidence="2" type="ORF">GGTG_11355</name>
</gene>
<feature type="region of interest" description="Disordered" evidence="1">
    <location>
        <begin position="17"/>
        <end position="71"/>
    </location>
</feature>